<feature type="domain" description="Calcineurin-like phosphoesterase" evidence="1">
    <location>
        <begin position="47"/>
        <end position="256"/>
    </location>
</feature>
<dbReference type="InterPro" id="IPR029052">
    <property type="entry name" value="Metallo-depent_PP-like"/>
</dbReference>
<dbReference type="Pfam" id="PF00149">
    <property type="entry name" value="Metallophos"/>
    <property type="match status" value="1"/>
</dbReference>
<name>G8NU01_GRAMM</name>
<accession>G8NU01</accession>
<gene>
    <name evidence="2" type="ordered locus">AciX8_3256</name>
</gene>
<dbReference type="AlphaFoldDB" id="G8NU01"/>
<keyword evidence="3" id="KW-1185">Reference proteome</keyword>
<dbReference type="InterPro" id="IPR004843">
    <property type="entry name" value="Calcineurin-like_PHP"/>
</dbReference>
<dbReference type="SUPFAM" id="SSF56300">
    <property type="entry name" value="Metallo-dependent phosphatases"/>
    <property type="match status" value="1"/>
</dbReference>
<evidence type="ECO:0000313" key="3">
    <source>
        <dbReference type="Proteomes" id="UP000007113"/>
    </source>
</evidence>
<dbReference type="GO" id="GO:0016787">
    <property type="term" value="F:hydrolase activity"/>
    <property type="evidence" value="ECO:0007669"/>
    <property type="project" value="InterPro"/>
</dbReference>
<evidence type="ECO:0000313" key="2">
    <source>
        <dbReference type="EMBL" id="AEU37557.1"/>
    </source>
</evidence>
<dbReference type="HOGENOM" id="CLU_076058_0_0_0"/>
<sequence length="317" mass="35307" precursor="true">MLRRSFLKSSLALPVSGMLLGRSSLGFSQALPSPLVAPKSRPSDFDFVFFTDCHLEPELAGVEGCVKCFTQINKEKADFCIAGGDQVFDVCEQDLTRAHLLFNLYQQTEKDHLSGKVYYTVGNHDVVGINQKSPVEPGAHEYGKKLYEDYFGKRYYSFDHKGWHFIVLDSIGIEYYKIFKAEFDEEQLAWLKSDLSSVGPSVPIIVVTHVPIATVLGTLSTHSHNGPGPIAANSYAVHELLAGHNLKAILQGHLHVWQKSEYQGVQYLISGAVSGAWWEGAMDGTPEGYTLCQIRGDQLHLSYVTYPWVARVQHPKS</sequence>
<dbReference type="KEGG" id="gma:AciX8_3256"/>
<dbReference type="OrthoDB" id="9791866at2"/>
<dbReference type="InterPro" id="IPR051918">
    <property type="entry name" value="STPP_CPPED1"/>
</dbReference>
<dbReference type="Proteomes" id="UP000007113">
    <property type="component" value="Chromosome"/>
</dbReference>
<dbReference type="EMBL" id="CP003130">
    <property type="protein sequence ID" value="AEU37557.1"/>
    <property type="molecule type" value="Genomic_DNA"/>
</dbReference>
<dbReference type="PANTHER" id="PTHR43143">
    <property type="entry name" value="METALLOPHOSPHOESTERASE, CALCINEURIN SUPERFAMILY"/>
    <property type="match status" value="1"/>
</dbReference>
<dbReference type="Gene3D" id="3.60.21.10">
    <property type="match status" value="1"/>
</dbReference>
<dbReference type="STRING" id="682795.AciX8_3256"/>
<organism evidence="2 3">
    <name type="scientific">Granulicella mallensis (strain ATCC BAA-1857 / DSM 23137 / MP5ACTX8)</name>
    <dbReference type="NCBI Taxonomy" id="682795"/>
    <lineage>
        <taxon>Bacteria</taxon>
        <taxon>Pseudomonadati</taxon>
        <taxon>Acidobacteriota</taxon>
        <taxon>Terriglobia</taxon>
        <taxon>Terriglobales</taxon>
        <taxon>Acidobacteriaceae</taxon>
        <taxon>Granulicella</taxon>
    </lineage>
</organism>
<reference evidence="2 3" key="1">
    <citation type="submission" date="2011-11" db="EMBL/GenBank/DDBJ databases">
        <title>Complete sequence of Granulicella mallensis MP5ACTX8.</title>
        <authorList>
            <consortium name="US DOE Joint Genome Institute"/>
            <person name="Lucas S."/>
            <person name="Copeland A."/>
            <person name="Lapidus A."/>
            <person name="Cheng J.-F."/>
            <person name="Goodwin L."/>
            <person name="Pitluck S."/>
            <person name="Peters L."/>
            <person name="Lu M."/>
            <person name="Detter J.C."/>
            <person name="Han C."/>
            <person name="Tapia R."/>
            <person name="Land M."/>
            <person name="Hauser L."/>
            <person name="Kyrpides N."/>
            <person name="Ivanova N."/>
            <person name="Mikhailova N."/>
            <person name="Pagani I."/>
            <person name="Rawat S."/>
            <person name="Mannisto M."/>
            <person name="Haggblom M."/>
            <person name="Woyke T."/>
        </authorList>
    </citation>
    <scope>NUCLEOTIDE SEQUENCE [LARGE SCALE GENOMIC DNA]</scope>
    <source>
        <strain evidence="3">ATCC BAA-1857 / DSM 23137 / MP5ACTX8</strain>
    </source>
</reference>
<protein>
    <submittedName>
        <fullName evidence="2">Metallophosphoesterase</fullName>
    </submittedName>
</protein>
<evidence type="ECO:0000259" key="1">
    <source>
        <dbReference type="Pfam" id="PF00149"/>
    </source>
</evidence>
<dbReference type="PANTHER" id="PTHR43143:SF1">
    <property type="entry name" value="SERINE_THREONINE-PROTEIN PHOSPHATASE CPPED1"/>
    <property type="match status" value="1"/>
</dbReference>
<dbReference type="eggNOG" id="COG1409">
    <property type="taxonomic scope" value="Bacteria"/>
</dbReference>
<proteinExistence type="predicted"/>